<organism evidence="1 2">
    <name type="scientific">Demequina lutea</name>
    <dbReference type="NCBI Taxonomy" id="431489"/>
    <lineage>
        <taxon>Bacteria</taxon>
        <taxon>Bacillati</taxon>
        <taxon>Actinomycetota</taxon>
        <taxon>Actinomycetes</taxon>
        <taxon>Micrococcales</taxon>
        <taxon>Demequinaceae</taxon>
        <taxon>Demequina</taxon>
    </lineage>
</organism>
<evidence type="ECO:0000313" key="1">
    <source>
        <dbReference type="EMBL" id="NYI41493.1"/>
    </source>
</evidence>
<proteinExistence type="predicted"/>
<dbReference type="EMBL" id="JACBZO010000001">
    <property type="protein sequence ID" value="NYI41493.1"/>
    <property type="molecule type" value="Genomic_DNA"/>
</dbReference>
<dbReference type="RefSeq" id="WP_179397878.1">
    <property type="nucleotide sequence ID" value="NZ_JACBZO010000001.1"/>
</dbReference>
<reference evidence="1 2" key="1">
    <citation type="submission" date="2020-07" db="EMBL/GenBank/DDBJ databases">
        <title>Sequencing the genomes of 1000 actinobacteria strains.</title>
        <authorList>
            <person name="Klenk H.-P."/>
        </authorList>
    </citation>
    <scope>NUCLEOTIDE SEQUENCE [LARGE SCALE GENOMIC DNA]</scope>
    <source>
        <strain evidence="1 2">DSM 19970</strain>
    </source>
</reference>
<keyword evidence="2" id="KW-1185">Reference proteome</keyword>
<gene>
    <name evidence="1" type="ORF">BKA03_001612</name>
</gene>
<protein>
    <recommendedName>
        <fullName evidence="3">Lipoprotein</fullName>
    </recommendedName>
</protein>
<accession>A0A7Y9ZBF1</accession>
<evidence type="ECO:0000313" key="2">
    <source>
        <dbReference type="Proteomes" id="UP000547973"/>
    </source>
</evidence>
<sequence>MGLARVSWGAAVVLLLGAGLSGCEPYLHAVDDGVYGALVPTAQQWADPGSQAIPGGFAALGTDGVKRVVVRISGDTVTFELDGRTAVTRNVVERRSIQDSEGSGPFKAQTQVLALGDEPLVLGSLTIATPVIWYSGGYSSTELVAIKPWNPNERGPVTQCTAEDKQCLELPVGDTLVGNPIGAYSNRNAPGTAENPVANIRVTATSIVYTLNNGQEVRSSREGESLIRACVLGESVVWPVPAEVGLAFNDPVLVDTGCALPTGNAPTLTVMERAALPVNAPLAPQWGGQWCQPGPACLWFVDEQGAEG</sequence>
<comment type="caution">
    <text evidence="1">The sequence shown here is derived from an EMBL/GenBank/DDBJ whole genome shotgun (WGS) entry which is preliminary data.</text>
</comment>
<dbReference type="PROSITE" id="PS51257">
    <property type="entry name" value="PROKAR_LIPOPROTEIN"/>
    <property type="match status" value="1"/>
</dbReference>
<evidence type="ECO:0008006" key="3">
    <source>
        <dbReference type="Google" id="ProtNLM"/>
    </source>
</evidence>
<dbReference type="Proteomes" id="UP000547973">
    <property type="component" value="Unassembled WGS sequence"/>
</dbReference>
<name>A0A7Y9ZBF1_9MICO</name>
<dbReference type="AlphaFoldDB" id="A0A7Y9ZBF1"/>